<gene>
    <name evidence="1" type="ORF">J2T57_001298</name>
</gene>
<evidence type="ECO:0000313" key="2">
    <source>
        <dbReference type="Proteomes" id="UP001205843"/>
    </source>
</evidence>
<dbReference type="RefSeq" id="WP_253475975.1">
    <property type="nucleotide sequence ID" value="NZ_JALJXV010000003.1"/>
</dbReference>
<dbReference type="AlphaFoldDB" id="A0AAE3KB38"/>
<evidence type="ECO:0000313" key="1">
    <source>
        <dbReference type="EMBL" id="MCP1674196.1"/>
    </source>
</evidence>
<dbReference type="Proteomes" id="UP001205843">
    <property type="component" value="Unassembled WGS sequence"/>
</dbReference>
<sequence>MPEYTAAPIRLLEIANRLDTDMLAADANPDGYAWDDLIQWFSKHEVSANKDGRAYVPAILKDPSAWQRTRLTPNAARAKASNLRFALGHVVREKRGAPKVIEAIRELLQTHPKEYFERQVADVIRRTYAADQMQGHMSLAENARRLVGPVATTLDVTDRAVFETLREVIERTDEPQYRNDENVEAITMIVLDLDKPGAIDVAREVFADFDYIVHSTHSYSQATPHKFRMLLRPEAPISADDWRQAFDCLAAAVEVDTQCKNRSRLYYFPSIAPDAGIRPHWELNKGRPITLEAIHAIGRDHGFDPAKAAAMASAARAPRAGEPLPGDALVRDYTGALRKASERSRVFSAMRYQDYLAYHADALSALRDSDSRHGFALSVTQREANRFGPAMNFHRVVEFIFRASLEFSSRSALDGNTAEELPELIETALVKAGHETLDPSISALIQDAVDSAIVAERDGEWLLDQPGEEPPLTDALAALYAEYDYGALRERHSEALAAFAKDSKETRIANFATRVLADEHRRTPGRLDLPALAEFIYRNALDHVAKSSPEWLRPPRLVATLDIIDGRLCAAGILPVTGRARERYQVEWEKSLARARTSALDSHRWQYTANPLPDTLSLSA</sequence>
<protein>
    <submittedName>
        <fullName evidence="1">Uncharacterized protein</fullName>
    </submittedName>
</protein>
<name>A0AAE3KB38_9GAMM</name>
<reference evidence="1" key="1">
    <citation type="submission" date="2022-03" db="EMBL/GenBank/DDBJ databases">
        <title>Genomic Encyclopedia of Type Strains, Phase III (KMG-III): the genomes of soil and plant-associated and newly described type strains.</title>
        <authorList>
            <person name="Whitman W."/>
        </authorList>
    </citation>
    <scope>NUCLEOTIDE SEQUENCE</scope>
    <source>
        <strain evidence="1">ANL 6-2</strain>
    </source>
</reference>
<organism evidence="1 2">
    <name type="scientific">Natronocella acetinitrilica</name>
    <dbReference type="NCBI Taxonomy" id="414046"/>
    <lineage>
        <taxon>Bacteria</taxon>
        <taxon>Pseudomonadati</taxon>
        <taxon>Pseudomonadota</taxon>
        <taxon>Gammaproteobacteria</taxon>
        <taxon>Chromatiales</taxon>
        <taxon>Ectothiorhodospiraceae</taxon>
        <taxon>Natronocella</taxon>
    </lineage>
</organism>
<dbReference type="EMBL" id="JALJXV010000003">
    <property type="protein sequence ID" value="MCP1674196.1"/>
    <property type="molecule type" value="Genomic_DNA"/>
</dbReference>
<keyword evidence="2" id="KW-1185">Reference proteome</keyword>
<comment type="caution">
    <text evidence="1">The sequence shown here is derived from an EMBL/GenBank/DDBJ whole genome shotgun (WGS) entry which is preliminary data.</text>
</comment>
<accession>A0AAE3KB38</accession>
<proteinExistence type="predicted"/>